<keyword evidence="3" id="KW-1133">Transmembrane helix</keyword>
<feature type="region of interest" description="Disordered" evidence="2">
    <location>
        <begin position="1"/>
        <end position="66"/>
    </location>
</feature>
<accession>A0AAP0NCL5</accession>
<dbReference type="Pfam" id="PF02493">
    <property type="entry name" value="MORN"/>
    <property type="match status" value="7"/>
</dbReference>
<evidence type="ECO:0000256" key="2">
    <source>
        <dbReference type="SAM" id="MobiDB-lite"/>
    </source>
</evidence>
<comment type="caution">
    <text evidence="4">The sequence shown here is derived from an EMBL/GenBank/DDBJ whole genome shotgun (WGS) entry which is preliminary data.</text>
</comment>
<dbReference type="SMART" id="SM00698">
    <property type="entry name" value="MORN"/>
    <property type="match status" value="7"/>
</dbReference>
<dbReference type="GO" id="GO:0016020">
    <property type="term" value="C:membrane"/>
    <property type="evidence" value="ECO:0007669"/>
    <property type="project" value="UniProtKB-ARBA"/>
</dbReference>
<name>A0AAP0NCL5_LIQFO</name>
<keyword evidence="1" id="KW-0677">Repeat</keyword>
<feature type="transmembrane region" description="Helical" evidence="3">
    <location>
        <begin position="69"/>
        <end position="89"/>
    </location>
</feature>
<dbReference type="PANTHER" id="PTHR23084">
    <property type="entry name" value="PHOSPHATIDYLINOSITOL-4-PHOSPHATE 5-KINASE RELATED"/>
    <property type="match status" value="1"/>
</dbReference>
<sequence>MDCQKSQAKLTRTQSSLLRSSPTIRSSIHSLSSVNEDDHPITSDEEEEKKSKKPHKPGSNPRTGSSSRFTPVLTMATLTFFTFLFFFFFYIRRDEIPTSENLLLALIFVAIALFFASKNKGSIHQTISILKHSWDENAKRLGLSKSNAKPVKWFIGNSAARKRQKECSIVREGVEFYSNGDFYEGEFHKGRCNGSGVYNYFVNGRYEGDWIDGRYDGYGIESWARGSRYRGQYRQGLRHGYGVYRFYTGDSYAGEWCNGQSHGVGVQTCSDGSCYVGEFKCGVKHGLGCYHFRNGDRYAGEYFGDKVHGFGAYHFANGHCYEGSWHEGRKQGYGMYTFRNGDTRCGQWDCGNLKTPLPPLTDAVLRAVQAARRTAENAIHLRRVDEQVNKAVMAANRAATAARVAAVKAVQNRMDGKFCEIDV</sequence>
<dbReference type="SUPFAM" id="SSF82185">
    <property type="entry name" value="Histone H3 K4-specific methyltransferase SET7/9 N-terminal domain"/>
    <property type="match status" value="2"/>
</dbReference>
<evidence type="ECO:0000256" key="1">
    <source>
        <dbReference type="ARBA" id="ARBA00022737"/>
    </source>
</evidence>
<dbReference type="Proteomes" id="UP001415857">
    <property type="component" value="Unassembled WGS sequence"/>
</dbReference>
<dbReference type="AlphaFoldDB" id="A0AAP0NCL5"/>
<dbReference type="EMBL" id="JBBPBK010000014">
    <property type="protein sequence ID" value="KAK9270520.1"/>
    <property type="molecule type" value="Genomic_DNA"/>
</dbReference>
<dbReference type="FunFam" id="2.20.110.10:FF:000002">
    <property type="entry name" value="Phosphatidylinositol 4-phosphate 5-kinase 8"/>
    <property type="match status" value="3"/>
</dbReference>
<dbReference type="PANTHER" id="PTHR23084:SF176">
    <property type="entry name" value="HISTONE H3 K4-SPECIFIC METHYLTRANSFERASE SET7_9 FAMILY PROTEIN"/>
    <property type="match status" value="1"/>
</dbReference>
<proteinExistence type="predicted"/>
<keyword evidence="3" id="KW-0812">Transmembrane</keyword>
<feature type="transmembrane region" description="Helical" evidence="3">
    <location>
        <begin position="101"/>
        <end position="117"/>
    </location>
</feature>
<dbReference type="Gene3D" id="2.20.110.10">
    <property type="entry name" value="Histone H3 K4-specific methyltransferase SET7/9 N-terminal domain"/>
    <property type="match status" value="4"/>
</dbReference>
<organism evidence="4 5">
    <name type="scientific">Liquidambar formosana</name>
    <name type="common">Formosan gum</name>
    <dbReference type="NCBI Taxonomy" id="63359"/>
    <lineage>
        <taxon>Eukaryota</taxon>
        <taxon>Viridiplantae</taxon>
        <taxon>Streptophyta</taxon>
        <taxon>Embryophyta</taxon>
        <taxon>Tracheophyta</taxon>
        <taxon>Spermatophyta</taxon>
        <taxon>Magnoliopsida</taxon>
        <taxon>eudicotyledons</taxon>
        <taxon>Gunneridae</taxon>
        <taxon>Pentapetalae</taxon>
        <taxon>Saxifragales</taxon>
        <taxon>Altingiaceae</taxon>
        <taxon>Liquidambar</taxon>
    </lineage>
</organism>
<keyword evidence="5" id="KW-1185">Reference proteome</keyword>
<feature type="compositionally biased region" description="Low complexity" evidence="2">
    <location>
        <begin position="10"/>
        <end position="21"/>
    </location>
</feature>
<feature type="compositionally biased region" description="Polar residues" evidence="2">
    <location>
        <begin position="22"/>
        <end position="34"/>
    </location>
</feature>
<reference evidence="4 5" key="1">
    <citation type="journal article" date="2024" name="Plant J.">
        <title>Genome sequences and population genomics reveal climatic adaptation and genomic divergence between two closely related sweetgum species.</title>
        <authorList>
            <person name="Xu W.Q."/>
            <person name="Ren C.Q."/>
            <person name="Zhang X.Y."/>
            <person name="Comes H.P."/>
            <person name="Liu X.H."/>
            <person name="Li Y.G."/>
            <person name="Kettle C.J."/>
            <person name="Jalonen R."/>
            <person name="Gaisberger H."/>
            <person name="Ma Y.Z."/>
            <person name="Qiu Y.X."/>
        </authorList>
    </citation>
    <scope>NUCLEOTIDE SEQUENCE [LARGE SCALE GENOMIC DNA]</scope>
    <source>
        <strain evidence="4">Hangzhou</strain>
    </source>
</reference>
<evidence type="ECO:0000313" key="4">
    <source>
        <dbReference type="EMBL" id="KAK9270520.1"/>
    </source>
</evidence>
<evidence type="ECO:0000313" key="5">
    <source>
        <dbReference type="Proteomes" id="UP001415857"/>
    </source>
</evidence>
<protein>
    <submittedName>
        <fullName evidence="4">Uncharacterized protein</fullName>
    </submittedName>
</protein>
<dbReference type="InterPro" id="IPR003409">
    <property type="entry name" value="MORN"/>
</dbReference>
<evidence type="ECO:0000256" key="3">
    <source>
        <dbReference type="SAM" id="Phobius"/>
    </source>
</evidence>
<keyword evidence="3" id="KW-0472">Membrane</keyword>
<gene>
    <name evidence="4" type="ORF">L1049_026101</name>
</gene>